<protein>
    <recommendedName>
        <fullName evidence="1">C-type lectin domain-containing protein</fullName>
    </recommendedName>
</protein>
<dbReference type="PANTHER" id="PTHR45710">
    <property type="entry name" value="C-TYPE LECTIN DOMAIN-CONTAINING PROTEIN 180"/>
    <property type="match status" value="1"/>
</dbReference>
<dbReference type="Proteomes" id="UP001231518">
    <property type="component" value="Chromosome 29"/>
</dbReference>
<dbReference type="InterPro" id="IPR050828">
    <property type="entry name" value="C-type_lectin/matrix_domain"/>
</dbReference>
<dbReference type="InterPro" id="IPR001304">
    <property type="entry name" value="C-type_lectin-like"/>
</dbReference>
<evidence type="ECO:0000313" key="2">
    <source>
        <dbReference type="EMBL" id="KAJ8704663.1"/>
    </source>
</evidence>
<dbReference type="Gene3D" id="3.10.100.10">
    <property type="entry name" value="Mannose-Binding Protein A, subunit A"/>
    <property type="match status" value="3"/>
</dbReference>
<dbReference type="InterPro" id="IPR016186">
    <property type="entry name" value="C-type_lectin-like/link_sf"/>
</dbReference>
<feature type="domain" description="C-type lectin" evidence="1">
    <location>
        <begin position="58"/>
        <end position="202"/>
    </location>
</feature>
<dbReference type="EMBL" id="JARGEI010000031">
    <property type="protein sequence ID" value="KAJ8704663.1"/>
    <property type="molecule type" value="Genomic_DNA"/>
</dbReference>
<feature type="domain" description="C-type lectin" evidence="1">
    <location>
        <begin position="224"/>
        <end position="348"/>
    </location>
</feature>
<organism evidence="2 3">
    <name type="scientific">Mythimna separata</name>
    <name type="common">Oriental armyworm</name>
    <name type="synonym">Pseudaletia separata</name>
    <dbReference type="NCBI Taxonomy" id="271217"/>
    <lineage>
        <taxon>Eukaryota</taxon>
        <taxon>Metazoa</taxon>
        <taxon>Ecdysozoa</taxon>
        <taxon>Arthropoda</taxon>
        <taxon>Hexapoda</taxon>
        <taxon>Insecta</taxon>
        <taxon>Pterygota</taxon>
        <taxon>Neoptera</taxon>
        <taxon>Endopterygota</taxon>
        <taxon>Lepidoptera</taxon>
        <taxon>Glossata</taxon>
        <taxon>Ditrysia</taxon>
        <taxon>Noctuoidea</taxon>
        <taxon>Noctuidae</taxon>
        <taxon>Noctuinae</taxon>
        <taxon>Hadenini</taxon>
        <taxon>Mythimna</taxon>
    </lineage>
</organism>
<dbReference type="PANTHER" id="PTHR45710:SF36">
    <property type="entry name" value="C-TYPE LECTIN DOMAIN-CONTAINING PROTEIN"/>
    <property type="match status" value="1"/>
</dbReference>
<dbReference type="AlphaFoldDB" id="A0AAD8DKA1"/>
<keyword evidence="3" id="KW-1185">Reference proteome</keyword>
<evidence type="ECO:0000259" key="1">
    <source>
        <dbReference type="PROSITE" id="PS50041"/>
    </source>
</evidence>
<dbReference type="SUPFAM" id="SSF56436">
    <property type="entry name" value="C-type lectin-like"/>
    <property type="match status" value="3"/>
</dbReference>
<reference evidence="2" key="1">
    <citation type="submission" date="2023-03" db="EMBL/GenBank/DDBJ databases">
        <title>Chromosome-level genomes of two armyworms, Mythimna separata and Mythimna loreyi, provide insights into the biosynthesis and reception of sex pheromones.</title>
        <authorList>
            <person name="Zhao H."/>
        </authorList>
    </citation>
    <scope>NUCLEOTIDE SEQUENCE</scope>
    <source>
        <strain evidence="2">BeijingLab</strain>
        <tissue evidence="2">Pupa</tissue>
    </source>
</reference>
<dbReference type="CDD" id="cd00037">
    <property type="entry name" value="CLECT"/>
    <property type="match status" value="3"/>
</dbReference>
<gene>
    <name evidence="2" type="ORF">PYW07_011851</name>
</gene>
<evidence type="ECO:0000313" key="3">
    <source>
        <dbReference type="Proteomes" id="UP001231518"/>
    </source>
</evidence>
<comment type="caution">
    <text evidence="2">The sequence shown here is derived from an EMBL/GenBank/DDBJ whole genome shotgun (WGS) entry which is preliminary data.</text>
</comment>
<sequence>MFRLAMDAGPSAPHLISALQVGGDACDGGRGELWSRHSYHEQYRVPQQSTPKWESYLFNEKEYIVQVLPVSWEDAKIICRGYHNGTLAVLDTKDKAEFLAEALSESQFSLPSVWVGARRDSAEDAAGYRWGPGMELKRTALDVLANEEEDDNVSKHFPMWLNRTHVPVPDMGADCVALERVNHDHPVFLDLPCYLERAFACERDASESNIVKEVNTVRCRSGLYHLYDGKMDWHQAAAYCVLRGMALANIATLKCLKKLGMTMLKNRPSIENAWVGAKGTLGSWKWIDTGVNVFQTPALTDASGDTWPPMRDRNNVKQNGCLQLDRHASHPPVFLEARCERRMQFICYEELGGELERGIRRSGSQKFPTELPSDDQYYYILVRQLFYWQHANQNCLKMNGTLATLDSNDILIQLLLVMGENKEEPIEHIWVSGRLNMTKDITSDTVRFSWYNPNNGKTIPSPKAQGGPTAGLYMPPWWIDEEFTMDNSCLNLDRQDHLIGLVYGLPCDTAQYSVCMIEKAQKMQPVIVPPILPTVTLPASATTVPPLQSTTADGYDSS</sequence>
<proteinExistence type="predicted"/>
<name>A0AAD8DKA1_MYTSE</name>
<dbReference type="PROSITE" id="PS50041">
    <property type="entry name" value="C_TYPE_LECTIN_2"/>
    <property type="match status" value="2"/>
</dbReference>
<dbReference type="SMART" id="SM00034">
    <property type="entry name" value="CLECT"/>
    <property type="match status" value="3"/>
</dbReference>
<accession>A0AAD8DKA1</accession>
<dbReference type="InterPro" id="IPR016187">
    <property type="entry name" value="CTDL_fold"/>
</dbReference>
<dbReference type="Pfam" id="PF00059">
    <property type="entry name" value="Lectin_C"/>
    <property type="match status" value="1"/>
</dbReference>